<evidence type="ECO:0000313" key="15">
    <source>
        <dbReference type="EMBL" id="KAF7725369.1"/>
    </source>
</evidence>
<dbReference type="PANTHER" id="PTHR11742:SF101">
    <property type="entry name" value="MANNOSYL-OLIGOSACCHARIDE ALPHA-1,2-MANNOSIDASE 1B"/>
    <property type="match status" value="1"/>
</dbReference>
<evidence type="ECO:0000256" key="14">
    <source>
        <dbReference type="SAM" id="SignalP"/>
    </source>
</evidence>
<comment type="similarity">
    <text evidence="3 13">Belongs to the glycosyl hydrolase 47 family.</text>
</comment>
<feature type="active site" description="Proton donor" evidence="11">
    <location>
        <position position="338"/>
    </location>
</feature>
<comment type="catalytic activity">
    <reaction evidence="9">
        <text>N(4)-(alpha-D-Man-(1-&gt;2)-alpha-D-Man-(1-&gt;2)-alpha-D-Man-(1-&gt;3)-[alpha-D-Man-(1-&gt;3)-[alpha-D-Man-(1-&gt;2)-alpha-D-Man-(1-&gt;6)]-alpha-D-Man-(1-&gt;6)]-beta-D-Man-(1-&gt;4)-beta-D-GlcNAc-(1-&gt;4)-beta-D-GlcNAc)-L-asparaginyl-[protein] (N-glucan mannose isomer 8A1,2,3B1,3) + 3 H2O = N(4)-(alpha-D-Man-(1-&gt;3)-[alpha-D-Man-(1-&gt;3)-[alpha-D-Man-(1-&gt;6)]-alpha-D-Man-(1-&gt;6)]-beta-D-Man-(1-&gt;4)-beta-D-GlcNAc-(1-&gt;4)-beta-D-GlcNAc)-L-asparaginyl-[protein] (N-glucan mannose isomer 5A1,2) + 3 beta-D-mannose</text>
        <dbReference type="Rhea" id="RHEA:56028"/>
        <dbReference type="Rhea" id="RHEA-COMP:14358"/>
        <dbReference type="Rhea" id="RHEA-COMP:14367"/>
        <dbReference type="ChEBI" id="CHEBI:15377"/>
        <dbReference type="ChEBI" id="CHEBI:28563"/>
        <dbReference type="ChEBI" id="CHEBI:59087"/>
        <dbReference type="ChEBI" id="CHEBI:60628"/>
        <dbReference type="EC" id="3.2.1.113"/>
    </reaction>
</comment>
<dbReference type="OrthoDB" id="8118055at2759"/>
<evidence type="ECO:0000313" key="16">
    <source>
        <dbReference type="Proteomes" id="UP000605846"/>
    </source>
</evidence>
<organism evidence="15 16">
    <name type="scientific">Apophysomyces ossiformis</name>
    <dbReference type="NCBI Taxonomy" id="679940"/>
    <lineage>
        <taxon>Eukaryota</taxon>
        <taxon>Fungi</taxon>
        <taxon>Fungi incertae sedis</taxon>
        <taxon>Mucoromycota</taxon>
        <taxon>Mucoromycotina</taxon>
        <taxon>Mucoromycetes</taxon>
        <taxon>Mucorales</taxon>
        <taxon>Mucorineae</taxon>
        <taxon>Mucoraceae</taxon>
        <taxon>Apophysomyces</taxon>
    </lineage>
</organism>
<dbReference type="GO" id="GO:0005783">
    <property type="term" value="C:endoplasmic reticulum"/>
    <property type="evidence" value="ECO:0007669"/>
    <property type="project" value="TreeGrafter"/>
</dbReference>
<dbReference type="Pfam" id="PF01532">
    <property type="entry name" value="Glyco_hydro_47"/>
    <property type="match status" value="2"/>
</dbReference>
<comment type="caution">
    <text evidence="15">The sequence shown here is derived from an EMBL/GenBank/DDBJ whole genome shotgun (WGS) entry which is preliminary data.</text>
</comment>
<dbReference type="InterPro" id="IPR001382">
    <property type="entry name" value="Glyco_hydro_47"/>
</dbReference>
<comment type="pathway">
    <text evidence="2">Protein modification; protein glycosylation.</text>
</comment>
<keyword evidence="8 13" id="KW-0326">Glycosidase</keyword>
<evidence type="ECO:0000256" key="1">
    <source>
        <dbReference type="ARBA" id="ARBA00001913"/>
    </source>
</evidence>
<dbReference type="SUPFAM" id="SSF48225">
    <property type="entry name" value="Seven-hairpin glycosidases"/>
    <property type="match status" value="1"/>
</dbReference>
<evidence type="ECO:0000256" key="6">
    <source>
        <dbReference type="ARBA" id="ARBA00023157"/>
    </source>
</evidence>
<accession>A0A8H7BVC9</accession>
<dbReference type="EC" id="3.2.1.-" evidence="13"/>
<dbReference type="GO" id="GO:0005975">
    <property type="term" value="P:carbohydrate metabolic process"/>
    <property type="evidence" value="ECO:0007669"/>
    <property type="project" value="InterPro"/>
</dbReference>
<evidence type="ECO:0000256" key="12">
    <source>
        <dbReference type="PIRSR" id="PIRSR601382-2"/>
    </source>
</evidence>
<evidence type="ECO:0000256" key="4">
    <source>
        <dbReference type="ARBA" id="ARBA00022729"/>
    </source>
</evidence>
<keyword evidence="7" id="KW-0325">Glycoprotein</keyword>
<feature type="active site" description="Proton donor" evidence="11">
    <location>
        <position position="121"/>
    </location>
</feature>
<keyword evidence="16" id="KW-1185">Reference proteome</keyword>
<dbReference type="Proteomes" id="UP000605846">
    <property type="component" value="Unassembled WGS sequence"/>
</dbReference>
<gene>
    <name evidence="15" type="ORF">EC973_009636</name>
</gene>
<evidence type="ECO:0000256" key="11">
    <source>
        <dbReference type="PIRSR" id="PIRSR601382-1"/>
    </source>
</evidence>
<dbReference type="GO" id="GO:0004571">
    <property type="term" value="F:mannosyl-oligosaccharide 1,2-alpha-mannosidase activity"/>
    <property type="evidence" value="ECO:0007669"/>
    <property type="project" value="UniProtKB-EC"/>
</dbReference>
<keyword evidence="5 13" id="KW-0378">Hydrolase</keyword>
<dbReference type="GO" id="GO:0005509">
    <property type="term" value="F:calcium ion binding"/>
    <property type="evidence" value="ECO:0007669"/>
    <property type="project" value="InterPro"/>
</dbReference>
<evidence type="ECO:0000256" key="2">
    <source>
        <dbReference type="ARBA" id="ARBA00004922"/>
    </source>
</evidence>
<feature type="active site" evidence="11">
    <location>
        <position position="252"/>
    </location>
</feature>
<keyword evidence="6" id="KW-1015">Disulfide bond</keyword>
<dbReference type="InterPro" id="IPR012341">
    <property type="entry name" value="6hp_glycosidase-like_sf"/>
</dbReference>
<feature type="binding site" evidence="12">
    <location>
        <position position="483"/>
    </location>
    <ligand>
        <name>Ca(2+)</name>
        <dbReference type="ChEBI" id="CHEBI:29108"/>
    </ligand>
</feature>
<keyword evidence="12" id="KW-0479">Metal-binding</keyword>
<dbReference type="GO" id="GO:0016020">
    <property type="term" value="C:membrane"/>
    <property type="evidence" value="ECO:0007669"/>
    <property type="project" value="InterPro"/>
</dbReference>
<keyword evidence="4 14" id="KW-0732">Signal</keyword>
<protein>
    <recommendedName>
        <fullName evidence="13">alpha-1,2-Mannosidase</fullName>
        <ecNumber evidence="13">3.2.1.-</ecNumber>
    </recommendedName>
</protein>
<evidence type="ECO:0000256" key="7">
    <source>
        <dbReference type="ARBA" id="ARBA00023180"/>
    </source>
</evidence>
<feature type="signal peptide" evidence="14">
    <location>
        <begin position="1"/>
        <end position="22"/>
    </location>
</feature>
<dbReference type="Gene3D" id="1.50.10.10">
    <property type="match status" value="2"/>
</dbReference>
<dbReference type="InterPro" id="IPR050749">
    <property type="entry name" value="Glycosyl_Hydrolase_47"/>
</dbReference>
<dbReference type="AlphaFoldDB" id="A0A8H7BVC9"/>
<evidence type="ECO:0000256" key="9">
    <source>
        <dbReference type="ARBA" id="ARBA00047669"/>
    </source>
</evidence>
<comment type="cofactor">
    <cofactor evidence="1 12">
        <name>Ca(2+)</name>
        <dbReference type="ChEBI" id="CHEBI:29108"/>
    </cofactor>
</comment>
<evidence type="ECO:0000256" key="10">
    <source>
        <dbReference type="ARBA" id="ARBA00048605"/>
    </source>
</evidence>
<dbReference type="GO" id="GO:0036503">
    <property type="term" value="P:ERAD pathway"/>
    <property type="evidence" value="ECO:0007669"/>
    <property type="project" value="UniProtKB-ARBA"/>
</dbReference>
<evidence type="ECO:0000256" key="13">
    <source>
        <dbReference type="RuleBase" id="RU361193"/>
    </source>
</evidence>
<dbReference type="EMBL" id="JABAYA010000098">
    <property type="protein sequence ID" value="KAF7725369.1"/>
    <property type="molecule type" value="Genomic_DNA"/>
</dbReference>
<dbReference type="InterPro" id="IPR036026">
    <property type="entry name" value="Seven-hairpin_glycosidases"/>
</dbReference>
<sequence>MAASMSLRLFILVCSTTTLVASLPHPRSGLQGCVSSNKRSEAVKDAFSHAYGGYRKYAWGHDELLPVTCSYSDSRNGWGATIVDALDTMLIMGFEDYYVEALEFVAKIDFAKSSQPAKGFETNIRYLGGLLSANDLRPDPILVQKAVEVTEHVLLPLFNSPTKAPYTDMNLNKGKPINVSTIDLAEFGTYSLEFTRLSQVTNNPKYAQLSNDLIDRAISAPTKFPGLFPTSWTVNPFEPVNSSIITIGGGGDSFYEYLMKNYILLGGSDKRLLDAWTTTVDSIQKYMLSPTEQDSNIQFVSMIQNGEEIYESGELFAKTFMDACEIVWKDTATGIAPESWSWTPQKKFKTRPPNIGVDHSRQHPLPADPTKFAKRKTGEEADRPFDITDSLYDLRPETAESLFYFHRMTGDPRYQEVAWDIFQAIDKYTRTVAGYSSIADVDNRSTKKNNFQESFFLAETLKYLYLIFVDKDCISLDEFVFNTEAHPFKLSKPIKAQNGH</sequence>
<name>A0A8H7BVC9_9FUNG</name>
<feature type="active site" evidence="11">
    <location>
        <position position="397"/>
    </location>
</feature>
<reference evidence="15" key="1">
    <citation type="submission" date="2020-01" db="EMBL/GenBank/DDBJ databases">
        <title>Genome Sequencing of Three Apophysomyces-Like Fungal Strains Confirms a Novel Fungal Genus in the Mucoromycota with divergent Burkholderia-like Endosymbiotic Bacteria.</title>
        <authorList>
            <person name="Stajich J.E."/>
            <person name="Macias A.M."/>
            <person name="Carter-House D."/>
            <person name="Lovett B."/>
            <person name="Kasson L.R."/>
            <person name="Berry K."/>
            <person name="Grigoriev I."/>
            <person name="Chang Y."/>
            <person name="Spatafora J."/>
            <person name="Kasson M.T."/>
        </authorList>
    </citation>
    <scope>NUCLEOTIDE SEQUENCE</scope>
    <source>
        <strain evidence="15">NRRL A-21654</strain>
    </source>
</reference>
<evidence type="ECO:0000256" key="8">
    <source>
        <dbReference type="ARBA" id="ARBA00023295"/>
    </source>
</evidence>
<evidence type="ECO:0000256" key="5">
    <source>
        <dbReference type="ARBA" id="ARBA00022801"/>
    </source>
</evidence>
<dbReference type="PANTHER" id="PTHR11742">
    <property type="entry name" value="MANNOSYL-OLIGOSACCHARIDE ALPHA-1,2-MANNOSIDASE-RELATED"/>
    <property type="match status" value="1"/>
</dbReference>
<proteinExistence type="inferred from homology"/>
<keyword evidence="12" id="KW-0106">Calcium</keyword>
<evidence type="ECO:0000256" key="3">
    <source>
        <dbReference type="ARBA" id="ARBA00007658"/>
    </source>
</evidence>
<feature type="chain" id="PRO_5034962944" description="alpha-1,2-Mannosidase" evidence="14">
    <location>
        <begin position="23"/>
        <end position="500"/>
    </location>
</feature>
<dbReference type="PRINTS" id="PR00747">
    <property type="entry name" value="GLYHDRLASE47"/>
</dbReference>
<comment type="catalytic activity">
    <reaction evidence="10">
        <text>N(4)-(alpha-D-Man-(1-&gt;2)-alpha-D-Man-(1-&gt;2)-alpha-D-Man-(1-&gt;3)-[alpha-D-Man-(1-&gt;2)-alpha-D-Man-(1-&gt;3)-[alpha-D-Man-(1-&gt;2)-alpha-D-Man-(1-&gt;6)]-alpha-D-Man-(1-&gt;6)]-beta-D-Man-(1-&gt;4)-beta-D-GlcNAc-(1-&gt;4)-beta-D-GlcNAc)-L-asparaginyl-[protein] (N-glucan mannose isomer 9A1,2,3B1,2,3) + 4 H2O = N(4)-(alpha-D-Man-(1-&gt;3)-[alpha-D-Man-(1-&gt;3)-[alpha-D-Man-(1-&gt;6)]-alpha-D-Man-(1-&gt;6)]-beta-D-Man-(1-&gt;4)-beta-D-GlcNAc-(1-&gt;4)-beta-D-GlcNAc)-L-asparaginyl-[protein] (N-glucan mannose isomer 5A1,2) + 4 beta-D-mannose</text>
        <dbReference type="Rhea" id="RHEA:56008"/>
        <dbReference type="Rhea" id="RHEA-COMP:14356"/>
        <dbReference type="Rhea" id="RHEA-COMP:14367"/>
        <dbReference type="ChEBI" id="CHEBI:15377"/>
        <dbReference type="ChEBI" id="CHEBI:28563"/>
        <dbReference type="ChEBI" id="CHEBI:59087"/>
        <dbReference type="ChEBI" id="CHEBI:139493"/>
        <dbReference type="EC" id="3.2.1.113"/>
    </reaction>
</comment>